<accession>I0V061</accession>
<name>I0V061_9PSEU</name>
<keyword evidence="3" id="KW-1185">Reference proteome</keyword>
<evidence type="ECO:0000313" key="3">
    <source>
        <dbReference type="Proteomes" id="UP000004691"/>
    </source>
</evidence>
<protein>
    <recommendedName>
        <fullName evidence="1">DUF4326 domain-containing protein</fullName>
    </recommendedName>
</protein>
<dbReference type="eggNOG" id="ENOG5033VQR">
    <property type="taxonomic scope" value="Bacteria"/>
</dbReference>
<proteinExistence type="predicted"/>
<feature type="domain" description="DUF4326" evidence="1">
    <location>
        <begin position="59"/>
        <end position="132"/>
    </location>
</feature>
<dbReference type="Proteomes" id="UP000004691">
    <property type="component" value="Unassembled WGS sequence"/>
</dbReference>
<dbReference type="InterPro" id="IPR025475">
    <property type="entry name" value="DUF4326"/>
</dbReference>
<gene>
    <name evidence="2" type="ORF">SacxiDRAFT_1262</name>
</gene>
<dbReference type="HOGENOM" id="CLU_145372_1_0_11"/>
<evidence type="ECO:0000313" key="2">
    <source>
        <dbReference type="EMBL" id="EID53514.1"/>
    </source>
</evidence>
<sequence>MSKRDENGEKQRDQGWTDDEKALRDQVLAGYSVVVNVRKSGPHKRLVPWLAERDLITYVGHGSNRHSWPESDFANPFVKEAGKDRRAMVRHYREYLREQPELLRRLRGGELNGRALGCWCTPEPCHADVLLEYTT</sequence>
<dbReference type="OrthoDB" id="3483205at2"/>
<dbReference type="STRING" id="882086.SacxiDRAFT_1262"/>
<dbReference type="AlphaFoldDB" id="I0V061"/>
<dbReference type="Pfam" id="PF14216">
    <property type="entry name" value="DUF4326"/>
    <property type="match status" value="1"/>
</dbReference>
<organism evidence="2 3">
    <name type="scientific">Saccharomonospora xinjiangensis XJ-54</name>
    <dbReference type="NCBI Taxonomy" id="882086"/>
    <lineage>
        <taxon>Bacteria</taxon>
        <taxon>Bacillati</taxon>
        <taxon>Actinomycetota</taxon>
        <taxon>Actinomycetes</taxon>
        <taxon>Pseudonocardiales</taxon>
        <taxon>Pseudonocardiaceae</taxon>
        <taxon>Saccharomonospora</taxon>
    </lineage>
</organism>
<dbReference type="EMBL" id="JH636049">
    <property type="protein sequence ID" value="EID53514.1"/>
    <property type="molecule type" value="Genomic_DNA"/>
</dbReference>
<evidence type="ECO:0000259" key="1">
    <source>
        <dbReference type="Pfam" id="PF14216"/>
    </source>
</evidence>
<dbReference type="RefSeq" id="WP_006237638.1">
    <property type="nucleotide sequence ID" value="NZ_JH636049.1"/>
</dbReference>
<reference evidence="2 3" key="1">
    <citation type="submission" date="2012-01" db="EMBL/GenBank/DDBJ databases">
        <title>Improved High-Quality Draft sequence of Saccharomonospora xinjiangensis XJ-54.</title>
        <authorList>
            <consortium name="US DOE Joint Genome Institute"/>
            <person name="Lucas S."/>
            <person name="Han J."/>
            <person name="Lapidus A."/>
            <person name="Cheng J.-F."/>
            <person name="Goodwin L."/>
            <person name="Pitluck S."/>
            <person name="Peters L."/>
            <person name="Mikhailova N."/>
            <person name="Teshima H."/>
            <person name="Detter J.C."/>
            <person name="Han C."/>
            <person name="Tapia R."/>
            <person name="Land M."/>
            <person name="Hauser L."/>
            <person name="Kyrpides N."/>
            <person name="Ivanova N."/>
            <person name="Pagani I."/>
            <person name="Brambilla E.-M."/>
            <person name="Klenk H.-P."/>
            <person name="Woyke T."/>
        </authorList>
    </citation>
    <scope>NUCLEOTIDE SEQUENCE [LARGE SCALE GENOMIC DNA]</scope>
    <source>
        <strain evidence="2 3">XJ-54</strain>
    </source>
</reference>